<evidence type="ECO:0000313" key="4">
    <source>
        <dbReference type="Proteomes" id="UP001165369"/>
    </source>
</evidence>
<evidence type="ECO:0000256" key="2">
    <source>
        <dbReference type="ARBA" id="ARBA00023002"/>
    </source>
</evidence>
<dbReference type="PANTHER" id="PTHR42760:SF133">
    <property type="entry name" value="3-OXOACYL-[ACYL-CARRIER-PROTEIN] REDUCTASE"/>
    <property type="match status" value="1"/>
</dbReference>
<dbReference type="PRINTS" id="PR00080">
    <property type="entry name" value="SDRFAMILY"/>
</dbReference>
<dbReference type="SUPFAM" id="SSF51735">
    <property type="entry name" value="NAD(P)-binding Rossmann-fold domains"/>
    <property type="match status" value="1"/>
</dbReference>
<dbReference type="InterPro" id="IPR036291">
    <property type="entry name" value="NAD(P)-bd_dom_sf"/>
</dbReference>
<evidence type="ECO:0000313" key="3">
    <source>
        <dbReference type="EMBL" id="MCL7940550.1"/>
    </source>
</evidence>
<dbReference type="Proteomes" id="UP001165369">
    <property type="component" value="Unassembled WGS sequence"/>
</dbReference>
<sequence>MTNERLKEHVCIVTGAAQGIGLATARRLATEGASVFAFDIAEPTEETEGIQWIACDVTSPQQWQENVERVVADAGPVDVLVNNAGGVGSYADLADTSRADWDRVIMLNQNSVFFGMQAVLPSMIERSTGSIVNVSSMWGIIGTPGVAAYQASKGAVTMITKNAAATYAGRGVRVNSVHPGFIWTPMTEAQDAGITQGLIDKTPMGRAGLASEVASAIAFLASDDASFITGIQLLVDGGFTTV</sequence>
<dbReference type="InterPro" id="IPR002347">
    <property type="entry name" value="SDR_fam"/>
</dbReference>
<gene>
    <name evidence="3" type="ORF">M8009_09595</name>
</gene>
<dbReference type="NCBIfam" id="NF005559">
    <property type="entry name" value="PRK07231.1"/>
    <property type="match status" value="1"/>
</dbReference>
<dbReference type="RefSeq" id="WP_250060621.1">
    <property type="nucleotide sequence ID" value="NZ_JAMJPK010000004.1"/>
</dbReference>
<dbReference type="EMBL" id="JAMJPK010000004">
    <property type="protein sequence ID" value="MCL7940550.1"/>
    <property type="molecule type" value="Genomic_DNA"/>
</dbReference>
<keyword evidence="4" id="KW-1185">Reference proteome</keyword>
<organism evidence="3 4">
    <name type="scientific">Halomonas gemina</name>
    <dbReference type="NCBI Taxonomy" id="2945105"/>
    <lineage>
        <taxon>Bacteria</taxon>
        <taxon>Pseudomonadati</taxon>
        <taxon>Pseudomonadota</taxon>
        <taxon>Gammaproteobacteria</taxon>
        <taxon>Oceanospirillales</taxon>
        <taxon>Halomonadaceae</taxon>
        <taxon>Halomonas</taxon>
    </lineage>
</organism>
<dbReference type="Pfam" id="PF13561">
    <property type="entry name" value="adh_short_C2"/>
    <property type="match status" value="1"/>
</dbReference>
<keyword evidence="2" id="KW-0560">Oxidoreductase</keyword>
<dbReference type="Gene3D" id="3.40.50.720">
    <property type="entry name" value="NAD(P)-binding Rossmann-like Domain"/>
    <property type="match status" value="1"/>
</dbReference>
<comment type="similarity">
    <text evidence="1">Belongs to the short-chain dehydrogenases/reductases (SDR) family.</text>
</comment>
<comment type="caution">
    <text evidence="3">The sequence shown here is derived from an EMBL/GenBank/DDBJ whole genome shotgun (WGS) entry which is preliminary data.</text>
</comment>
<dbReference type="PANTHER" id="PTHR42760">
    <property type="entry name" value="SHORT-CHAIN DEHYDROGENASES/REDUCTASES FAMILY MEMBER"/>
    <property type="match status" value="1"/>
</dbReference>
<protein>
    <submittedName>
        <fullName evidence="3">SDR family oxidoreductase</fullName>
    </submittedName>
</protein>
<evidence type="ECO:0000256" key="1">
    <source>
        <dbReference type="ARBA" id="ARBA00006484"/>
    </source>
</evidence>
<dbReference type="PRINTS" id="PR00081">
    <property type="entry name" value="GDHRDH"/>
</dbReference>
<name>A0ABT0T2D8_9GAMM</name>
<proteinExistence type="inferred from homology"/>
<reference evidence="3" key="1">
    <citation type="submission" date="2022-05" db="EMBL/GenBank/DDBJ databases">
        <title>Halomonas geminus sp. nov. and Halomonas llamarensis sp. nov. isolated from high-altitude salars of the Atacama Desert.</title>
        <authorList>
            <person name="Hintersatz C."/>
            <person name="Rojas L.A."/>
            <person name="Wei T.-S."/>
            <person name="Kutschke S."/>
            <person name="Lehmann F."/>
            <person name="Jain R."/>
            <person name="Pollmann K."/>
        </authorList>
    </citation>
    <scope>NUCLEOTIDE SEQUENCE</scope>
    <source>
        <strain evidence="3">ATCH28</strain>
    </source>
</reference>
<accession>A0ABT0T2D8</accession>